<feature type="transmembrane region" description="Helical" evidence="5">
    <location>
        <begin position="16"/>
        <end position="34"/>
    </location>
</feature>
<comment type="subcellular location">
    <subcellularLocation>
        <location evidence="1">Membrane</location>
        <topology evidence="1">Multi-pass membrane protein</topology>
    </subcellularLocation>
</comment>
<comment type="caution">
    <text evidence="7">The sequence shown here is derived from an EMBL/GenBank/DDBJ whole genome shotgun (WGS) entry which is preliminary data.</text>
</comment>
<proteinExistence type="predicted"/>
<name>A0A7C4BCR7_9CREN</name>
<keyword evidence="2 5" id="KW-0812">Transmembrane</keyword>
<organism evidence="7">
    <name type="scientific">Ignisphaera aggregans</name>
    <dbReference type="NCBI Taxonomy" id="334771"/>
    <lineage>
        <taxon>Archaea</taxon>
        <taxon>Thermoproteota</taxon>
        <taxon>Thermoprotei</taxon>
        <taxon>Desulfurococcales</taxon>
        <taxon>Desulfurococcaceae</taxon>
        <taxon>Ignisphaera</taxon>
    </lineage>
</organism>
<feature type="transmembrane region" description="Helical" evidence="5">
    <location>
        <begin position="413"/>
        <end position="433"/>
    </location>
</feature>
<evidence type="ECO:0000259" key="6">
    <source>
        <dbReference type="Pfam" id="PF01694"/>
    </source>
</evidence>
<dbReference type="EMBL" id="DTFF01000012">
    <property type="protein sequence ID" value="HGI87032.1"/>
    <property type="molecule type" value="Genomic_DNA"/>
</dbReference>
<evidence type="ECO:0000256" key="5">
    <source>
        <dbReference type="SAM" id="Phobius"/>
    </source>
</evidence>
<feature type="transmembrane region" description="Helical" evidence="5">
    <location>
        <begin position="69"/>
        <end position="89"/>
    </location>
</feature>
<dbReference type="AlphaFoldDB" id="A0A7C4BCR7"/>
<dbReference type="SUPFAM" id="SSF144091">
    <property type="entry name" value="Rhomboid-like"/>
    <property type="match status" value="1"/>
</dbReference>
<sequence length="452" mass="50629">MSYEHVWTERRSRRPLVTIAIIIVNIAMYIITSYKNFFTQISQDWIDSLSYVPVLIQVPSQWYRVLTSMFIHADIFHIFFNMWFLYFFGSSVERRIGHAKYLTLYLASGFLAIVFHTAFIPIVGSVNLVIPALGASGAISGVLGAYLLLFPRRRLSGCYFMLLIPLCFTMSATWFLIFWFATQVIYGYLRFGGVAFFAHVGGFIGGSALIYPFAKRPHATAHEPHYPIFMEWRISTGLEKIAKLVLAVLLLAVIGGSAYSTLIAPSMSGVYLYTITTVNENTKEVTTDQAVYALGGDYIAPSLEDARIVFNRFLWANLLKNIGNYPQNTITQLGYANPNLFVPDYNLRISLRIEGLALYDSNNILKSFNGTITTNTIVVIPSLFTVRVTRGDLVVFHCKIVGEDVAGSMGSTVIFSFASVATVVSIAALYVIVYKDREVAEEEPLFFIPAHL</sequence>
<feature type="domain" description="Peptidase S54 rhomboid" evidence="6">
    <location>
        <begin position="60"/>
        <end position="214"/>
    </location>
</feature>
<dbReference type="GO" id="GO:0004252">
    <property type="term" value="F:serine-type endopeptidase activity"/>
    <property type="evidence" value="ECO:0007669"/>
    <property type="project" value="InterPro"/>
</dbReference>
<feature type="transmembrane region" description="Helical" evidence="5">
    <location>
        <begin position="128"/>
        <end position="150"/>
    </location>
</feature>
<dbReference type="InterPro" id="IPR050925">
    <property type="entry name" value="Rhomboid_protease_S54"/>
</dbReference>
<keyword evidence="7" id="KW-0645">Protease</keyword>
<feature type="transmembrane region" description="Helical" evidence="5">
    <location>
        <begin position="101"/>
        <end position="122"/>
    </location>
</feature>
<dbReference type="GO" id="GO:0016020">
    <property type="term" value="C:membrane"/>
    <property type="evidence" value="ECO:0007669"/>
    <property type="project" value="UniProtKB-SubCell"/>
</dbReference>
<accession>A0A7C4BCR7</accession>
<evidence type="ECO:0000256" key="4">
    <source>
        <dbReference type="ARBA" id="ARBA00023136"/>
    </source>
</evidence>
<protein>
    <submittedName>
        <fullName evidence="7">Rhomboid family intramembrane serine protease</fullName>
    </submittedName>
</protein>
<evidence type="ECO:0000313" key="7">
    <source>
        <dbReference type="EMBL" id="HGI87032.1"/>
    </source>
</evidence>
<evidence type="ECO:0000256" key="2">
    <source>
        <dbReference type="ARBA" id="ARBA00022692"/>
    </source>
</evidence>
<dbReference type="Pfam" id="PF01694">
    <property type="entry name" value="Rhomboid"/>
    <property type="match status" value="1"/>
</dbReference>
<feature type="transmembrane region" description="Helical" evidence="5">
    <location>
        <begin position="157"/>
        <end position="181"/>
    </location>
</feature>
<feature type="transmembrane region" description="Helical" evidence="5">
    <location>
        <begin position="187"/>
        <end position="211"/>
    </location>
</feature>
<dbReference type="PANTHER" id="PTHR43731">
    <property type="entry name" value="RHOMBOID PROTEASE"/>
    <property type="match status" value="1"/>
</dbReference>
<evidence type="ECO:0000256" key="1">
    <source>
        <dbReference type="ARBA" id="ARBA00004141"/>
    </source>
</evidence>
<keyword evidence="4 5" id="KW-0472">Membrane</keyword>
<dbReference type="Gene3D" id="1.20.1540.10">
    <property type="entry name" value="Rhomboid-like"/>
    <property type="match status" value="1"/>
</dbReference>
<reference evidence="7" key="1">
    <citation type="journal article" date="2020" name="mSystems">
        <title>Genome- and Community-Level Interaction Insights into Carbon Utilization and Element Cycling Functions of Hydrothermarchaeota in Hydrothermal Sediment.</title>
        <authorList>
            <person name="Zhou Z."/>
            <person name="Liu Y."/>
            <person name="Xu W."/>
            <person name="Pan J."/>
            <person name="Luo Z.H."/>
            <person name="Li M."/>
        </authorList>
    </citation>
    <scope>NUCLEOTIDE SEQUENCE [LARGE SCALE GENOMIC DNA]</scope>
    <source>
        <strain evidence="7">SpSt-732</strain>
    </source>
</reference>
<keyword evidence="3 5" id="KW-1133">Transmembrane helix</keyword>
<dbReference type="InterPro" id="IPR022764">
    <property type="entry name" value="Peptidase_S54_rhomboid_dom"/>
</dbReference>
<evidence type="ECO:0000256" key="3">
    <source>
        <dbReference type="ARBA" id="ARBA00022989"/>
    </source>
</evidence>
<dbReference type="GO" id="GO:0006508">
    <property type="term" value="P:proteolysis"/>
    <property type="evidence" value="ECO:0007669"/>
    <property type="project" value="UniProtKB-KW"/>
</dbReference>
<gene>
    <name evidence="7" type="ORF">ENV14_01335</name>
</gene>
<dbReference type="InterPro" id="IPR035952">
    <property type="entry name" value="Rhomboid-like_sf"/>
</dbReference>
<keyword evidence="7" id="KW-0378">Hydrolase</keyword>
<feature type="transmembrane region" description="Helical" evidence="5">
    <location>
        <begin position="244"/>
        <end position="264"/>
    </location>
</feature>
<dbReference type="PANTHER" id="PTHR43731:SF26">
    <property type="entry name" value="RHOMBOID-LIKE PROTEIN 10, CHLOROPLASTIC"/>
    <property type="match status" value="1"/>
</dbReference>